<dbReference type="HOGENOM" id="CLU_012856_4_0_10"/>
<keyword evidence="11" id="KW-1185">Reference proteome</keyword>
<evidence type="ECO:0000256" key="1">
    <source>
        <dbReference type="ARBA" id="ARBA00004653"/>
    </source>
</evidence>
<dbReference type="CDD" id="cd06437">
    <property type="entry name" value="CESA_CaSu_A2"/>
    <property type="match status" value="1"/>
</dbReference>
<keyword evidence="6" id="KW-0333">Golgi apparatus</keyword>
<evidence type="ECO:0000256" key="2">
    <source>
        <dbReference type="ARBA" id="ARBA00022676"/>
    </source>
</evidence>
<keyword evidence="8" id="KW-0961">Cell wall biogenesis/degradation</keyword>
<reference evidence="10 11" key="1">
    <citation type="journal article" date="2011" name="J. Bacteriol.">
        <title>Complete genome sequence of the dog commensal and human pathogen Capnocytophaga canimorsus strain 5.</title>
        <authorList>
            <person name="Manfredi P."/>
            <person name="Pagni M."/>
            <person name="Cornelis G.R."/>
        </authorList>
    </citation>
    <scope>NUCLEOTIDE SEQUENCE [LARGE SCALE GENOMIC DNA]</scope>
    <source>
        <strain evidence="11">5</strain>
    </source>
</reference>
<dbReference type="PANTHER" id="PTHR32044">
    <property type="entry name" value="GLUCOMANNAN 4-BETA-MANNOSYLTRANSFERASE 9"/>
    <property type="match status" value="1"/>
</dbReference>
<evidence type="ECO:0000313" key="10">
    <source>
        <dbReference type="EMBL" id="AEK23876.1"/>
    </source>
</evidence>
<feature type="transmembrane region" description="Helical" evidence="9">
    <location>
        <begin position="454"/>
        <end position="472"/>
    </location>
</feature>
<proteinExistence type="predicted"/>
<keyword evidence="5 9" id="KW-1133">Transmembrane helix</keyword>
<dbReference type="Gene3D" id="3.90.550.10">
    <property type="entry name" value="Spore Coat Polysaccharide Biosynthesis Protein SpsA, Chain A"/>
    <property type="match status" value="1"/>
</dbReference>
<keyword evidence="3 10" id="KW-0808">Transferase</keyword>
<name>F9YSF1_CAPCC</name>
<dbReference type="GO" id="GO:0071555">
    <property type="term" value="P:cell wall organization"/>
    <property type="evidence" value="ECO:0007669"/>
    <property type="project" value="UniProtKB-KW"/>
</dbReference>
<dbReference type="GO" id="GO:0047259">
    <property type="term" value="F:glucomannan 4-beta-mannosyltransferase activity"/>
    <property type="evidence" value="ECO:0007669"/>
    <property type="project" value="UniProtKB-EC"/>
</dbReference>
<dbReference type="InterPro" id="IPR029044">
    <property type="entry name" value="Nucleotide-diphossugar_trans"/>
</dbReference>
<evidence type="ECO:0000256" key="6">
    <source>
        <dbReference type="ARBA" id="ARBA00023034"/>
    </source>
</evidence>
<organism evidence="10 11">
    <name type="scientific">Capnocytophaga canimorsus (strain 5)</name>
    <dbReference type="NCBI Taxonomy" id="860228"/>
    <lineage>
        <taxon>Bacteria</taxon>
        <taxon>Pseudomonadati</taxon>
        <taxon>Bacteroidota</taxon>
        <taxon>Flavobacteriia</taxon>
        <taxon>Flavobacteriales</taxon>
        <taxon>Flavobacteriaceae</taxon>
        <taxon>Capnocytophaga</taxon>
    </lineage>
</organism>
<keyword evidence="2 10" id="KW-0328">Glycosyltransferase</keyword>
<dbReference type="STRING" id="860228.Ccan_17600"/>
<dbReference type="KEGG" id="ccm:Ccan_17600"/>
<feature type="transmembrane region" description="Helical" evidence="9">
    <location>
        <begin position="352"/>
        <end position="377"/>
    </location>
</feature>
<dbReference type="Proteomes" id="UP000008895">
    <property type="component" value="Chromosome"/>
</dbReference>
<evidence type="ECO:0000256" key="8">
    <source>
        <dbReference type="ARBA" id="ARBA00023316"/>
    </source>
</evidence>
<dbReference type="EC" id="2.4.1.32" evidence="10"/>
<evidence type="ECO:0000256" key="7">
    <source>
        <dbReference type="ARBA" id="ARBA00023136"/>
    </source>
</evidence>
<feature type="transmembrane region" description="Helical" evidence="9">
    <location>
        <begin position="389"/>
        <end position="408"/>
    </location>
</feature>
<dbReference type="EMBL" id="CP002113">
    <property type="protein sequence ID" value="AEK23876.1"/>
    <property type="molecule type" value="Genomic_DNA"/>
</dbReference>
<evidence type="ECO:0000256" key="4">
    <source>
        <dbReference type="ARBA" id="ARBA00022692"/>
    </source>
</evidence>
<comment type="subcellular location">
    <subcellularLocation>
        <location evidence="1">Golgi apparatus membrane</location>
        <topology evidence="1">Multi-pass membrane protein</topology>
    </subcellularLocation>
</comment>
<sequence length="502" mass="57871">MQPKNVTKMGLILTYIVIAIYSVALVLIFLYSLSMLNLLINYLKHKRINHDSPKFDLLDAKQVPYVTIQLPLYNEKYVVKRLLENISKLEYPKNKLEIQVLDDSTDESVVETAAIINQLQQSGLDIQHIRRKDRKGFKAGALKAGTAIAKGDFIAIFDADFMPQPDWLKKTVIYFKDPEIGVVQTRWGHINRDYSILTKIQALALDVHFTLEQVGRNSKGHFINFNGTAGIWRKSCIYDAGNWEGDTLTEDLDLSYRAQLKNWKFKYLEDVETPAELPVVISAARSQQFRWNKGGAENFRKSMARVLASKNISFKTKFHGVMHLLNSSMFLCVFLVSILSIPMLYIKNTYGHLGWVFQITSFFIISTIILFICYWVTYRNIQGKSFDDFIDYIKLFFTFFSVALGFSLHNTIAVLEGHTGKKSEFVRTPKFNISSLKDSWKDNKYINTKLSPNMIFEFILMGYFLFGMYSAIRLNDFGLFPFHLMLFLGFGFVFFKSLTSKA</sequence>
<evidence type="ECO:0000256" key="5">
    <source>
        <dbReference type="ARBA" id="ARBA00022989"/>
    </source>
</evidence>
<feature type="transmembrane region" description="Helical" evidence="9">
    <location>
        <begin position="12"/>
        <end position="40"/>
    </location>
</feature>
<evidence type="ECO:0000256" key="3">
    <source>
        <dbReference type="ARBA" id="ARBA00022679"/>
    </source>
</evidence>
<protein>
    <submittedName>
        <fullName evidence="10">Cellulose synthase-like protein A2</fullName>
        <ecNumber evidence="10">2.4.1.32</ecNumber>
    </submittedName>
</protein>
<evidence type="ECO:0000256" key="9">
    <source>
        <dbReference type="SAM" id="Phobius"/>
    </source>
</evidence>
<dbReference type="AlphaFoldDB" id="F9YSF1"/>
<dbReference type="Pfam" id="PF13641">
    <property type="entry name" value="Glyco_tranf_2_3"/>
    <property type="match status" value="1"/>
</dbReference>
<evidence type="ECO:0000313" key="11">
    <source>
        <dbReference type="Proteomes" id="UP000008895"/>
    </source>
</evidence>
<keyword evidence="7 9" id="KW-0472">Membrane</keyword>
<dbReference type="FunFam" id="3.90.550.10:FF:000057">
    <property type="entry name" value="Glycosyltransferase-like protein, family 2"/>
    <property type="match status" value="1"/>
</dbReference>
<keyword evidence="4 9" id="KW-0812">Transmembrane</keyword>
<feature type="transmembrane region" description="Helical" evidence="9">
    <location>
        <begin position="324"/>
        <end position="346"/>
    </location>
</feature>
<gene>
    <name evidence="10" type="ordered locus">Ccan_17600</name>
</gene>
<dbReference type="eggNOG" id="COG1215">
    <property type="taxonomic scope" value="Bacteria"/>
</dbReference>
<dbReference type="PANTHER" id="PTHR32044:SF80">
    <property type="entry name" value="XYLOGLUCAN GLYCOSYLTRANSFERASE 2-RELATED"/>
    <property type="match status" value="1"/>
</dbReference>
<feature type="transmembrane region" description="Helical" evidence="9">
    <location>
        <begin position="479"/>
        <end position="498"/>
    </location>
</feature>
<dbReference type="SUPFAM" id="SSF53448">
    <property type="entry name" value="Nucleotide-diphospho-sugar transferases"/>
    <property type="match status" value="1"/>
</dbReference>
<accession>F9YSF1</accession>